<name>U1YC86_ANEAE</name>
<dbReference type="PATRIC" id="fig|649747.3.peg.3192"/>
<dbReference type="eggNOG" id="ENOG502ZVWF">
    <property type="taxonomic scope" value="Bacteria"/>
</dbReference>
<dbReference type="STRING" id="649747.HMPREF0083_03521"/>
<evidence type="ECO:0000313" key="2">
    <source>
        <dbReference type="Proteomes" id="UP000016511"/>
    </source>
</evidence>
<dbReference type="InterPro" id="IPR025673">
    <property type="entry name" value="PCYCGC"/>
</dbReference>
<dbReference type="HOGENOM" id="CLU_141470_0_0_9"/>
<dbReference type="EMBL" id="AWSJ01000215">
    <property type="protein sequence ID" value="ERI08416.1"/>
    <property type="molecule type" value="Genomic_DNA"/>
</dbReference>
<dbReference type="Pfam" id="PF13798">
    <property type="entry name" value="PCYCGC"/>
    <property type="match status" value="1"/>
</dbReference>
<dbReference type="AlphaFoldDB" id="U1YC86"/>
<gene>
    <name evidence="1" type="ORF">HMPREF0083_03521</name>
</gene>
<protein>
    <submittedName>
        <fullName evidence="1">Uncharacterized protein</fullName>
    </submittedName>
</protein>
<comment type="caution">
    <text evidence="1">The sequence shown here is derived from an EMBL/GenBank/DDBJ whole genome shotgun (WGS) entry which is preliminary data.</text>
</comment>
<organism evidence="1 2">
    <name type="scientific">Aneurinibacillus aneurinilyticus ATCC 12856</name>
    <dbReference type="NCBI Taxonomy" id="649747"/>
    <lineage>
        <taxon>Bacteria</taxon>
        <taxon>Bacillati</taxon>
        <taxon>Bacillota</taxon>
        <taxon>Bacilli</taxon>
        <taxon>Bacillales</taxon>
        <taxon>Paenibacillaceae</taxon>
        <taxon>Aneurinibacillus group</taxon>
        <taxon>Aneurinibacillus</taxon>
    </lineage>
</organism>
<evidence type="ECO:0000313" key="1">
    <source>
        <dbReference type="EMBL" id="ERI08416.1"/>
    </source>
</evidence>
<dbReference type="Proteomes" id="UP000016511">
    <property type="component" value="Unassembled WGS sequence"/>
</dbReference>
<reference evidence="1 2" key="1">
    <citation type="submission" date="2013-08" db="EMBL/GenBank/DDBJ databases">
        <authorList>
            <person name="Weinstock G."/>
            <person name="Sodergren E."/>
            <person name="Wylie T."/>
            <person name="Fulton L."/>
            <person name="Fulton R."/>
            <person name="Fronick C."/>
            <person name="O'Laughlin M."/>
            <person name="Godfrey J."/>
            <person name="Miner T."/>
            <person name="Herter B."/>
            <person name="Appelbaum E."/>
            <person name="Cordes M."/>
            <person name="Lek S."/>
            <person name="Wollam A."/>
            <person name="Pepin K.H."/>
            <person name="Palsikar V.B."/>
            <person name="Mitreva M."/>
            <person name="Wilson R.K."/>
        </authorList>
    </citation>
    <scope>NUCLEOTIDE SEQUENCE [LARGE SCALE GENOMIC DNA]</scope>
    <source>
        <strain evidence="1 2">ATCC 12856</strain>
    </source>
</reference>
<accession>U1YC86</accession>
<sequence>MEVPYIMNMRAKKILLLTASLMLVLGTGLIGCSSKEEPTQQEGHAAHQKQLPGGDILETTAGPNKLPSFLNGFDPQVAKVYQAVGQNHEIVEHMACYCGCGESVGHKSNRDCFIQEVKPDGKIVWNSHGTTCANCLNIAAESIVMKQDGKSLLEIRQYIDNKYKEGFAKPTPTPMPQA</sequence>
<proteinExistence type="predicted"/>
<keyword evidence="2" id="KW-1185">Reference proteome</keyword>